<feature type="transmembrane region" description="Helical" evidence="1">
    <location>
        <begin position="20"/>
        <end position="43"/>
    </location>
</feature>
<organism evidence="2 3">
    <name type="scientific">Flavilitoribacter nigricans (strain ATCC 23147 / DSM 23189 / NBRC 102662 / NCIMB 1420 / SS-2)</name>
    <name type="common">Lewinella nigricans</name>
    <dbReference type="NCBI Taxonomy" id="1122177"/>
    <lineage>
        <taxon>Bacteria</taxon>
        <taxon>Pseudomonadati</taxon>
        <taxon>Bacteroidota</taxon>
        <taxon>Saprospiria</taxon>
        <taxon>Saprospirales</taxon>
        <taxon>Lewinellaceae</taxon>
        <taxon>Flavilitoribacter</taxon>
    </lineage>
</organism>
<keyword evidence="1" id="KW-0472">Membrane</keyword>
<reference evidence="2 3" key="1">
    <citation type="submission" date="2017-10" db="EMBL/GenBank/DDBJ databases">
        <title>The draft genome sequence of Lewinella nigricans NBRC 102662.</title>
        <authorList>
            <person name="Wang K."/>
        </authorList>
    </citation>
    <scope>NUCLEOTIDE SEQUENCE [LARGE SCALE GENOMIC DNA]</scope>
    <source>
        <strain evidence="2 3">NBRC 102662</strain>
    </source>
</reference>
<accession>A0A2D0N965</accession>
<dbReference type="RefSeq" id="WP_099152349.1">
    <property type="nucleotide sequence ID" value="NZ_PDUD01000026.1"/>
</dbReference>
<protein>
    <submittedName>
        <fullName evidence="2">Uncharacterized protein</fullName>
    </submittedName>
</protein>
<keyword evidence="1" id="KW-1133">Transmembrane helix</keyword>
<dbReference type="AlphaFoldDB" id="A0A2D0N965"/>
<gene>
    <name evidence="2" type="ORF">CRP01_22435</name>
</gene>
<evidence type="ECO:0000313" key="3">
    <source>
        <dbReference type="Proteomes" id="UP000223913"/>
    </source>
</evidence>
<feature type="transmembrane region" description="Helical" evidence="1">
    <location>
        <begin position="64"/>
        <end position="84"/>
    </location>
</feature>
<proteinExistence type="predicted"/>
<dbReference type="EMBL" id="PDUD01000026">
    <property type="protein sequence ID" value="PHN04323.1"/>
    <property type="molecule type" value="Genomic_DNA"/>
</dbReference>
<evidence type="ECO:0000256" key="1">
    <source>
        <dbReference type="SAM" id="Phobius"/>
    </source>
</evidence>
<dbReference type="Proteomes" id="UP000223913">
    <property type="component" value="Unassembled WGS sequence"/>
</dbReference>
<name>A0A2D0N965_FLAN2</name>
<evidence type="ECO:0000313" key="2">
    <source>
        <dbReference type="EMBL" id="PHN04323.1"/>
    </source>
</evidence>
<keyword evidence="1" id="KW-0812">Transmembrane</keyword>
<keyword evidence="3" id="KW-1185">Reference proteome</keyword>
<sequence length="118" mass="13896">MNPIDNYPNMNGNFFPNRKLKWILFPCILISLLLQIEATISYFKIEQIQSESSIFFCFYSPYQNTWIVELLAQTGLAIAIFLFFNRNREVPLTGFQKLTLLAPALILVMDQIMRHLMW</sequence>
<comment type="caution">
    <text evidence="2">The sequence shown here is derived from an EMBL/GenBank/DDBJ whole genome shotgun (WGS) entry which is preliminary data.</text>
</comment>